<dbReference type="InterPro" id="IPR017853">
    <property type="entry name" value="GH"/>
</dbReference>
<dbReference type="InterPro" id="IPR001139">
    <property type="entry name" value="Glyco_hydro_30"/>
</dbReference>
<proteinExistence type="inferred from homology"/>
<evidence type="ECO:0000256" key="3">
    <source>
        <dbReference type="ARBA" id="ARBA00022801"/>
    </source>
</evidence>
<sequence>MHGPNRLLFLGLLVQPIASQQIYDVWQTTWDRSNLFSSIGPSSPINFVKPGATGSADIVVSDSTKYQTIVGFGGTLTDSSSLTLNNLKTKNSDHYWDILQKMFSPEDGADAAGLSYLRIPIGASDFSAKCDLDDVNGDTSFQSFSVNNAPSYLFSVISYILSINSILKVHIVPWSPPGWMKDSGTMTGGSLKSNLISAWLLNTGSHTFFQNEPQNSNPTYPSSTLTPATEGRLARDCGPFSYKLNMLICRFDHNWNSAAGYPVQLMQADGAAFDGDSFHSAFPPKNIYFTECSGKLGWWGPLRTEHQCSGLMFNIALDGNGQPMLPGTNSCGGECRELVTVNSDGSYSYNQEFYSLAQASKAIIPQDDGGPWGQRIEVSVGGSLNWALRVGAYATGRASSSDWTRYSLVVMNCTLLKLSPQPLLHCGSPGNDNASAGWNPIPVTTTIEFQGMQATYIFPVGKVILYCHLTRGFTSFGVTTLWWFASVSGSNANAAVN</sequence>
<dbReference type="InterPro" id="IPR033453">
    <property type="entry name" value="Glyco_hydro_30_TIM-barrel"/>
</dbReference>
<organism evidence="7 8">
    <name type="scientific">Mycena alexandri</name>
    <dbReference type="NCBI Taxonomy" id="1745969"/>
    <lineage>
        <taxon>Eukaryota</taxon>
        <taxon>Fungi</taxon>
        <taxon>Dikarya</taxon>
        <taxon>Basidiomycota</taxon>
        <taxon>Agaricomycotina</taxon>
        <taxon>Agaricomycetes</taxon>
        <taxon>Agaricomycetidae</taxon>
        <taxon>Agaricales</taxon>
        <taxon>Marasmiineae</taxon>
        <taxon>Mycenaceae</taxon>
        <taxon>Mycena</taxon>
    </lineage>
</organism>
<evidence type="ECO:0000256" key="1">
    <source>
        <dbReference type="ARBA" id="ARBA00005382"/>
    </source>
</evidence>
<feature type="signal peptide" evidence="5">
    <location>
        <begin position="1"/>
        <end position="19"/>
    </location>
</feature>
<dbReference type="Pfam" id="PF02055">
    <property type="entry name" value="Glyco_hydro_30"/>
    <property type="match status" value="1"/>
</dbReference>
<reference evidence="7" key="1">
    <citation type="submission" date="2023-03" db="EMBL/GenBank/DDBJ databases">
        <title>Massive genome expansion in bonnet fungi (Mycena s.s.) driven by repeated elements and novel gene families across ecological guilds.</title>
        <authorList>
            <consortium name="Lawrence Berkeley National Laboratory"/>
            <person name="Harder C.B."/>
            <person name="Miyauchi S."/>
            <person name="Viragh M."/>
            <person name="Kuo A."/>
            <person name="Thoen E."/>
            <person name="Andreopoulos B."/>
            <person name="Lu D."/>
            <person name="Skrede I."/>
            <person name="Drula E."/>
            <person name="Henrissat B."/>
            <person name="Morin E."/>
            <person name="Kohler A."/>
            <person name="Barry K."/>
            <person name="LaButti K."/>
            <person name="Morin E."/>
            <person name="Salamov A."/>
            <person name="Lipzen A."/>
            <person name="Mereny Z."/>
            <person name="Hegedus B."/>
            <person name="Baldrian P."/>
            <person name="Stursova M."/>
            <person name="Weitz H."/>
            <person name="Taylor A."/>
            <person name="Grigoriev I.V."/>
            <person name="Nagy L.G."/>
            <person name="Martin F."/>
            <person name="Kauserud H."/>
        </authorList>
    </citation>
    <scope>NUCLEOTIDE SEQUENCE</scope>
    <source>
        <strain evidence="7">CBHHK200</strain>
    </source>
</reference>
<evidence type="ECO:0000256" key="2">
    <source>
        <dbReference type="ARBA" id="ARBA00022729"/>
    </source>
</evidence>
<dbReference type="Proteomes" id="UP001218188">
    <property type="component" value="Unassembled WGS sequence"/>
</dbReference>
<dbReference type="GO" id="GO:0004348">
    <property type="term" value="F:glucosylceramidase activity"/>
    <property type="evidence" value="ECO:0007669"/>
    <property type="project" value="InterPro"/>
</dbReference>
<evidence type="ECO:0000256" key="4">
    <source>
        <dbReference type="RuleBase" id="RU361188"/>
    </source>
</evidence>
<dbReference type="SUPFAM" id="SSF51445">
    <property type="entry name" value="(Trans)glycosidases"/>
    <property type="match status" value="1"/>
</dbReference>
<feature type="chain" id="PRO_5042240279" evidence="5">
    <location>
        <begin position="20"/>
        <end position="497"/>
    </location>
</feature>
<feature type="domain" description="Glycosyl hydrolase family 30 TIM-barrel" evidence="6">
    <location>
        <begin position="69"/>
        <end position="192"/>
    </location>
</feature>
<keyword evidence="3 4" id="KW-0378">Hydrolase</keyword>
<evidence type="ECO:0000313" key="7">
    <source>
        <dbReference type="EMBL" id="KAJ7029706.1"/>
    </source>
</evidence>
<name>A0AAD6WZZ0_9AGAR</name>
<dbReference type="Gene3D" id="3.20.20.80">
    <property type="entry name" value="Glycosidases"/>
    <property type="match status" value="2"/>
</dbReference>
<keyword evidence="8" id="KW-1185">Reference proteome</keyword>
<comment type="caution">
    <text evidence="7">The sequence shown here is derived from an EMBL/GenBank/DDBJ whole genome shotgun (WGS) entry which is preliminary data.</text>
</comment>
<dbReference type="GO" id="GO:0006680">
    <property type="term" value="P:glucosylceramide catabolic process"/>
    <property type="evidence" value="ECO:0007669"/>
    <property type="project" value="TreeGrafter"/>
</dbReference>
<dbReference type="PANTHER" id="PTHR11069:SF23">
    <property type="entry name" value="LYSOSOMAL ACID GLUCOSYLCERAMIDASE"/>
    <property type="match status" value="1"/>
</dbReference>
<comment type="similarity">
    <text evidence="1 4">Belongs to the glycosyl hydrolase 30 family.</text>
</comment>
<gene>
    <name evidence="7" type="ORF">C8F04DRAFT_1211884</name>
</gene>
<accession>A0AAD6WZZ0</accession>
<dbReference type="EMBL" id="JARJCM010000098">
    <property type="protein sequence ID" value="KAJ7029706.1"/>
    <property type="molecule type" value="Genomic_DNA"/>
</dbReference>
<evidence type="ECO:0000256" key="5">
    <source>
        <dbReference type="SAM" id="SignalP"/>
    </source>
</evidence>
<dbReference type="PANTHER" id="PTHR11069">
    <property type="entry name" value="GLUCOSYLCERAMIDASE"/>
    <property type="match status" value="1"/>
</dbReference>
<evidence type="ECO:0000313" key="8">
    <source>
        <dbReference type="Proteomes" id="UP001218188"/>
    </source>
</evidence>
<keyword evidence="4" id="KW-0326">Glycosidase</keyword>
<keyword evidence="2 5" id="KW-0732">Signal</keyword>
<dbReference type="AlphaFoldDB" id="A0AAD6WZZ0"/>
<evidence type="ECO:0000259" key="6">
    <source>
        <dbReference type="Pfam" id="PF02055"/>
    </source>
</evidence>
<dbReference type="GO" id="GO:0016020">
    <property type="term" value="C:membrane"/>
    <property type="evidence" value="ECO:0007669"/>
    <property type="project" value="GOC"/>
</dbReference>
<protein>
    <submittedName>
        <fullName evidence="7">Glucan endo-1,6-beta-glucosidase</fullName>
    </submittedName>
</protein>